<gene>
    <name evidence="2" type="ORF">BJY20_001089</name>
</gene>
<dbReference type="GO" id="GO:0003676">
    <property type="term" value="F:nucleic acid binding"/>
    <property type="evidence" value="ECO:0007669"/>
    <property type="project" value="InterPro"/>
</dbReference>
<sequence>MDVTVWLVTALTVAGLSQRAALSLAGMSRSSWYYRAHPRQGVADPVPHTQRRAASWLSPPERAAIEGKLSVAFANGRSVYHGFYSALDSGDPVACLSSWYRIARGMEEAPPVRRRARHRSSAIPSLVASAPLQVWSWDITKLKGPYRGVTYELYVVIDVFSRMITAWRLETHEDDDLAKEMFQDAFARASAYPHVVHSDGGSSMKSKTLTGLFSELGVEVSRNRPRVSNDNPYSESAFKTAKYAPTYPAYFTSIEQSRTWVEDFVTWYNHEHYHSGLEGHTPASVHAGTWTEVHHQRVTTMAALHTAHPERFTKPPVIKTPMAHVAINHEISDDRLQTG</sequence>
<dbReference type="InterPro" id="IPR001584">
    <property type="entry name" value="Integrase_cat-core"/>
</dbReference>
<dbReference type="InterPro" id="IPR036397">
    <property type="entry name" value="RNaseH_sf"/>
</dbReference>
<dbReference type="PANTHER" id="PTHR46889">
    <property type="entry name" value="TRANSPOSASE INSF FOR INSERTION SEQUENCE IS3B-RELATED"/>
    <property type="match status" value="1"/>
</dbReference>
<dbReference type="InterPro" id="IPR012337">
    <property type="entry name" value="RNaseH-like_sf"/>
</dbReference>
<dbReference type="InterPro" id="IPR050900">
    <property type="entry name" value="Transposase_IS3/IS150/IS904"/>
</dbReference>
<dbReference type="Proteomes" id="UP000554054">
    <property type="component" value="Unassembled WGS sequence"/>
</dbReference>
<evidence type="ECO:0000313" key="3">
    <source>
        <dbReference type="Proteomes" id="UP000554054"/>
    </source>
</evidence>
<evidence type="ECO:0000313" key="2">
    <source>
        <dbReference type="EMBL" id="NYF97697.1"/>
    </source>
</evidence>
<dbReference type="PROSITE" id="PS50994">
    <property type="entry name" value="INTEGRASE"/>
    <property type="match status" value="1"/>
</dbReference>
<dbReference type="RefSeq" id="WP_185990591.1">
    <property type="nucleotide sequence ID" value="NZ_JACCAE010000001.1"/>
</dbReference>
<comment type="caution">
    <text evidence="2">The sequence shown here is derived from an EMBL/GenBank/DDBJ whole genome shotgun (WGS) entry which is preliminary data.</text>
</comment>
<evidence type="ECO:0000259" key="1">
    <source>
        <dbReference type="PROSITE" id="PS50994"/>
    </source>
</evidence>
<dbReference type="GO" id="GO:0015074">
    <property type="term" value="P:DNA integration"/>
    <property type="evidence" value="ECO:0007669"/>
    <property type="project" value="InterPro"/>
</dbReference>
<dbReference type="Gene3D" id="3.30.420.10">
    <property type="entry name" value="Ribonuclease H-like superfamily/Ribonuclease H"/>
    <property type="match status" value="1"/>
</dbReference>
<dbReference type="EMBL" id="JACCAE010000001">
    <property type="protein sequence ID" value="NYF97697.1"/>
    <property type="molecule type" value="Genomic_DNA"/>
</dbReference>
<dbReference type="AlphaFoldDB" id="A0A852VKT7"/>
<dbReference type="PANTHER" id="PTHR46889:SF4">
    <property type="entry name" value="TRANSPOSASE INSO FOR INSERTION SEQUENCE ELEMENT IS911B-RELATED"/>
    <property type="match status" value="1"/>
</dbReference>
<name>A0A852VKT7_9MICO</name>
<reference evidence="2 3" key="1">
    <citation type="submission" date="2020-07" db="EMBL/GenBank/DDBJ databases">
        <title>Sequencing the genomes of 1000 actinobacteria strains.</title>
        <authorList>
            <person name="Klenk H.-P."/>
        </authorList>
    </citation>
    <scope>NUCLEOTIDE SEQUENCE [LARGE SCALE GENOMIC DNA]</scope>
    <source>
        <strain evidence="2 3">DSM 26154</strain>
    </source>
</reference>
<protein>
    <recommendedName>
        <fullName evidence="1">Integrase catalytic domain-containing protein</fullName>
    </recommendedName>
</protein>
<proteinExistence type="predicted"/>
<feature type="domain" description="Integrase catalytic" evidence="1">
    <location>
        <begin position="127"/>
        <end position="290"/>
    </location>
</feature>
<keyword evidence="3" id="KW-1185">Reference proteome</keyword>
<dbReference type="SUPFAM" id="SSF53098">
    <property type="entry name" value="Ribonuclease H-like"/>
    <property type="match status" value="1"/>
</dbReference>
<organism evidence="2 3">
    <name type="scientific">Janibacter cremeus</name>
    <dbReference type="NCBI Taxonomy" id="1285192"/>
    <lineage>
        <taxon>Bacteria</taxon>
        <taxon>Bacillati</taxon>
        <taxon>Actinomycetota</taxon>
        <taxon>Actinomycetes</taxon>
        <taxon>Micrococcales</taxon>
        <taxon>Intrasporangiaceae</taxon>
        <taxon>Janibacter</taxon>
    </lineage>
</organism>
<accession>A0A852VKT7</accession>
<dbReference type="Pfam" id="PF00665">
    <property type="entry name" value="rve"/>
    <property type="match status" value="1"/>
</dbReference>